<dbReference type="GO" id="GO:0000911">
    <property type="term" value="P:cytokinesis by cell plate formation"/>
    <property type="evidence" value="ECO:0007669"/>
    <property type="project" value="InterPro"/>
</dbReference>
<evidence type="ECO:0000259" key="14">
    <source>
        <dbReference type="Pfam" id="PF00080"/>
    </source>
</evidence>
<comment type="caution">
    <text evidence="15">The sequence shown here is derived from an EMBL/GenBank/DDBJ whole genome shotgun (WGS) entry which is preliminary data.</text>
</comment>
<dbReference type="PANTHER" id="PTHR31762:SF17">
    <property type="entry name" value="COILED-COIL DOMAIN-CONTAINING PROTEIN SCD2"/>
    <property type="match status" value="1"/>
</dbReference>
<evidence type="ECO:0000256" key="11">
    <source>
        <dbReference type="ARBA" id="ARBA00049204"/>
    </source>
</evidence>
<feature type="compositionally biased region" description="Low complexity" evidence="13">
    <location>
        <begin position="16"/>
        <end position="34"/>
    </location>
</feature>
<keyword evidence="8" id="KW-0049">Antioxidant</keyword>
<keyword evidence="9" id="KW-0560">Oxidoreductase</keyword>
<evidence type="ECO:0000256" key="8">
    <source>
        <dbReference type="ARBA" id="ARBA00022862"/>
    </source>
</evidence>
<name>A0A9D5HGH7_9LILI</name>
<evidence type="ECO:0000256" key="3">
    <source>
        <dbReference type="ARBA" id="ARBA00003917"/>
    </source>
</evidence>
<dbReference type="PRINTS" id="PR00068">
    <property type="entry name" value="CUZNDISMTASE"/>
</dbReference>
<dbReference type="Pfam" id="PF00080">
    <property type="entry name" value="Sod_Cu"/>
    <property type="match status" value="1"/>
</dbReference>
<feature type="domain" description="Superoxide dismutase copper/zinc binding" evidence="14">
    <location>
        <begin position="519"/>
        <end position="653"/>
    </location>
</feature>
<comment type="function">
    <text evidence="3">Destroys radicals which are normally produced within the cells and which are toxic to biological systems.</text>
</comment>
<comment type="catalytic activity">
    <reaction evidence="11">
        <text>2 superoxide + 2 H(+) = H2O2 + O2</text>
        <dbReference type="Rhea" id="RHEA:20696"/>
        <dbReference type="ChEBI" id="CHEBI:15378"/>
        <dbReference type="ChEBI" id="CHEBI:15379"/>
        <dbReference type="ChEBI" id="CHEBI:16240"/>
        <dbReference type="ChEBI" id="CHEBI:18421"/>
        <dbReference type="EC" id="1.15.1.1"/>
    </reaction>
</comment>
<comment type="cofactor">
    <cofactor evidence="1">
        <name>Cu cation</name>
        <dbReference type="ChEBI" id="CHEBI:23378"/>
    </cofactor>
</comment>
<dbReference type="OrthoDB" id="2014962at2759"/>
<dbReference type="CDD" id="cd00305">
    <property type="entry name" value="Cu-Zn_Superoxide_Dismutase"/>
    <property type="match status" value="1"/>
</dbReference>
<dbReference type="PANTHER" id="PTHR31762">
    <property type="entry name" value="FAS-BINDING FACTOR-LIKE PROTEIN"/>
    <property type="match status" value="1"/>
</dbReference>
<keyword evidence="16" id="KW-1185">Reference proteome</keyword>
<keyword evidence="6" id="KW-0479">Metal-binding</keyword>
<comment type="cofactor">
    <cofactor evidence="2">
        <name>Zn(2+)</name>
        <dbReference type="ChEBI" id="CHEBI:29105"/>
    </cofactor>
</comment>
<evidence type="ECO:0000313" key="15">
    <source>
        <dbReference type="EMBL" id="KAJ0975634.1"/>
    </source>
</evidence>
<dbReference type="EMBL" id="JAGGNH010000004">
    <property type="protein sequence ID" value="KAJ0975634.1"/>
    <property type="molecule type" value="Genomic_DNA"/>
</dbReference>
<evidence type="ECO:0000256" key="4">
    <source>
        <dbReference type="ARBA" id="ARBA00010457"/>
    </source>
</evidence>
<dbReference type="InterPro" id="IPR001424">
    <property type="entry name" value="SOD_Cu_Zn_dom"/>
</dbReference>
<evidence type="ECO:0000256" key="7">
    <source>
        <dbReference type="ARBA" id="ARBA00022833"/>
    </source>
</evidence>
<sequence>MERIRTRSPVYSRQKSNSSSSGAPPAPSSPMMSPMHRHIRTASGGGAGFRRQQNSATRAAMQRLAKVMAHQPASDAGSSDDDEDDVLIPIVEHSTPRRSQRSPSPAVLGRYLAEQTSSVLSSSAGRPSMAVKTSATLIPPIKPSSRTLSATLPSESILSNRREKRMSVDLGNLNTRETVPARSSSALQDEIDVLQEENENILEKLRIAEEKYEESEARVRQLEKQNALNAAVRTSQTMNEEILALRFATKKANKEAASKAEHLHEDESEIRSLRTTAQRMMLTQEEMEEVVLKRCWLARYWKLCVQYDIHADIAEDKYEYWSSFAPLPLEVVLSAGQKARDNSSTVDAEDDKLPWDANDGAGEGNIESLLLVEKGLRELASLKVEEAVLVAMARHRHANIRLAQSFSGPLLQSEGQNPTETFELSQEESDDVLFKQAWLTYFWRRAKNHGLEEDIADERLQFWIDRNTHSPTLQDAVDVEQITLPAALDEDDLRLKRGHLRTQETMVKAVAVLGGSEGVKGTVFFTQEGDGPTTVTGSVSGLKPGLHGFHVHALGDTTNGCMSTGAHFNPAGKDHGAPGDAVRHAGDLGNVIAGEDGTASFTIVDSQIPLGGPHSIIGRAVVVHADPDDLGKGGHELSKTTGNAGGRVACGIIGLQA</sequence>
<keyword evidence="7" id="KW-0862">Zinc</keyword>
<reference evidence="15" key="2">
    <citation type="journal article" date="2022" name="Hortic Res">
        <title>The genome of Dioscorea zingiberensis sheds light on the biosynthesis, origin and evolution of the medicinally important diosgenin saponins.</title>
        <authorList>
            <person name="Li Y."/>
            <person name="Tan C."/>
            <person name="Li Z."/>
            <person name="Guo J."/>
            <person name="Li S."/>
            <person name="Chen X."/>
            <person name="Wang C."/>
            <person name="Dai X."/>
            <person name="Yang H."/>
            <person name="Song W."/>
            <person name="Hou L."/>
            <person name="Xu J."/>
            <person name="Tong Z."/>
            <person name="Xu A."/>
            <person name="Yuan X."/>
            <person name="Wang W."/>
            <person name="Yang Q."/>
            <person name="Chen L."/>
            <person name="Sun Z."/>
            <person name="Wang K."/>
            <person name="Pan B."/>
            <person name="Chen J."/>
            <person name="Bao Y."/>
            <person name="Liu F."/>
            <person name="Qi X."/>
            <person name="Gang D.R."/>
            <person name="Wen J."/>
            <person name="Li J."/>
        </authorList>
    </citation>
    <scope>NUCLEOTIDE SEQUENCE</scope>
    <source>
        <strain evidence="15">Dzin_1.0</strain>
    </source>
</reference>
<feature type="region of interest" description="Disordered" evidence="13">
    <location>
        <begin position="1"/>
        <end position="60"/>
    </location>
</feature>
<evidence type="ECO:0000256" key="1">
    <source>
        <dbReference type="ARBA" id="ARBA00001935"/>
    </source>
</evidence>
<dbReference type="InterPro" id="IPR036423">
    <property type="entry name" value="SOD-like_Cu/Zn_dom_sf"/>
</dbReference>
<evidence type="ECO:0000256" key="9">
    <source>
        <dbReference type="ARBA" id="ARBA00023002"/>
    </source>
</evidence>
<proteinExistence type="inferred from homology"/>
<dbReference type="FunFam" id="2.60.40.200:FF:000001">
    <property type="entry name" value="Superoxide dismutase [Cu-Zn]"/>
    <property type="match status" value="1"/>
</dbReference>
<evidence type="ECO:0000256" key="6">
    <source>
        <dbReference type="ARBA" id="ARBA00022723"/>
    </source>
</evidence>
<dbReference type="Proteomes" id="UP001085076">
    <property type="component" value="Miscellaneous, Linkage group lg04"/>
</dbReference>
<evidence type="ECO:0000256" key="5">
    <source>
        <dbReference type="ARBA" id="ARBA00012682"/>
    </source>
</evidence>
<dbReference type="EC" id="1.15.1.1" evidence="5"/>
<dbReference type="SUPFAM" id="SSF49329">
    <property type="entry name" value="Cu,Zn superoxide dismutase-like"/>
    <property type="match status" value="1"/>
</dbReference>
<dbReference type="PROSITE" id="PS00332">
    <property type="entry name" value="SOD_CU_ZN_2"/>
    <property type="match status" value="1"/>
</dbReference>
<dbReference type="GO" id="GO:0046872">
    <property type="term" value="F:metal ion binding"/>
    <property type="evidence" value="ECO:0007669"/>
    <property type="project" value="UniProtKB-KW"/>
</dbReference>
<gene>
    <name evidence="15" type="ORF">J5N97_017599</name>
</gene>
<accession>A0A9D5HGH7</accession>
<comment type="similarity">
    <text evidence="4">Belongs to the Cu-Zn superoxide dismutase family.</text>
</comment>
<dbReference type="Gene3D" id="2.60.40.200">
    <property type="entry name" value="Superoxide dismutase, copper/zinc binding domain"/>
    <property type="match status" value="1"/>
</dbReference>
<evidence type="ECO:0000313" key="16">
    <source>
        <dbReference type="Proteomes" id="UP001085076"/>
    </source>
</evidence>
<organism evidence="15 16">
    <name type="scientific">Dioscorea zingiberensis</name>
    <dbReference type="NCBI Taxonomy" id="325984"/>
    <lineage>
        <taxon>Eukaryota</taxon>
        <taxon>Viridiplantae</taxon>
        <taxon>Streptophyta</taxon>
        <taxon>Embryophyta</taxon>
        <taxon>Tracheophyta</taxon>
        <taxon>Spermatophyta</taxon>
        <taxon>Magnoliopsida</taxon>
        <taxon>Liliopsida</taxon>
        <taxon>Dioscoreales</taxon>
        <taxon>Dioscoreaceae</taxon>
        <taxon>Dioscorea</taxon>
    </lineage>
</organism>
<dbReference type="AlphaFoldDB" id="A0A9D5HGH7"/>
<feature type="region of interest" description="Disordered" evidence="13">
    <location>
        <begin position="65"/>
        <end position="84"/>
    </location>
</feature>
<protein>
    <recommendedName>
        <fullName evidence="5">superoxide dismutase</fullName>
        <ecNumber evidence="5">1.15.1.1</ecNumber>
    </recommendedName>
</protein>
<reference evidence="15" key="1">
    <citation type="submission" date="2021-03" db="EMBL/GenBank/DDBJ databases">
        <authorList>
            <person name="Li Z."/>
            <person name="Yang C."/>
        </authorList>
    </citation>
    <scope>NUCLEOTIDE SEQUENCE</scope>
    <source>
        <strain evidence="15">Dzin_1.0</strain>
        <tissue evidence="15">Leaf</tissue>
    </source>
</reference>
<dbReference type="PROSITE" id="PS00087">
    <property type="entry name" value="SOD_CU_ZN_1"/>
    <property type="match status" value="1"/>
</dbReference>
<dbReference type="InterPro" id="IPR018152">
    <property type="entry name" value="SOD_Cu/Zn_BS"/>
</dbReference>
<evidence type="ECO:0000256" key="12">
    <source>
        <dbReference type="SAM" id="Coils"/>
    </source>
</evidence>
<dbReference type="GO" id="GO:0004784">
    <property type="term" value="F:superoxide dismutase activity"/>
    <property type="evidence" value="ECO:0007669"/>
    <property type="project" value="UniProtKB-EC"/>
</dbReference>
<evidence type="ECO:0000256" key="13">
    <source>
        <dbReference type="SAM" id="MobiDB-lite"/>
    </source>
</evidence>
<feature type="coiled-coil region" evidence="12">
    <location>
        <begin position="184"/>
        <end position="225"/>
    </location>
</feature>
<evidence type="ECO:0000256" key="10">
    <source>
        <dbReference type="ARBA" id="ARBA00023008"/>
    </source>
</evidence>
<evidence type="ECO:0000256" key="2">
    <source>
        <dbReference type="ARBA" id="ARBA00001947"/>
    </source>
</evidence>
<keyword evidence="10" id="KW-0186">Copper</keyword>
<dbReference type="InterPro" id="IPR040321">
    <property type="entry name" value="SCD2-like"/>
</dbReference>
<keyword evidence="12" id="KW-0175">Coiled coil</keyword>